<dbReference type="NCBIfam" id="TIGR00247">
    <property type="entry name" value="endolytic transglycosylase MltG"/>
    <property type="match status" value="1"/>
</dbReference>
<comment type="similarity">
    <text evidence="7">Belongs to the transglycosylase MltG family.</text>
</comment>
<keyword evidence="9" id="KW-1185">Reference proteome</keyword>
<protein>
    <recommendedName>
        <fullName evidence="7">Endolytic murein transglycosylase</fullName>
        <ecNumber evidence="7">4.2.2.29</ecNumber>
    </recommendedName>
    <alternativeName>
        <fullName evidence="7">Peptidoglycan lytic transglycosylase</fullName>
    </alternativeName>
    <alternativeName>
        <fullName evidence="7">Peptidoglycan polymerization terminase</fullName>
    </alternativeName>
</protein>
<sequence>MSKHPTYTSSLRKKTKFLLGICLLLIIGIAFWLYWMMQPVQGQTERSIDIPSGASSQQIGNILYTNRLIHSPIAFRIYLTFLGDEGKLQAGHYHLKQGQTLGQMIHTMVSGDKSAGTIRFTVPEGYTIDQIADLLQKDGIVSAQAFLNEADHGTFTEPFVKEIPANSAYHHRLEGYLFPDTYEIFKGSTAHEIIDKMLQRMQQEFTSRMIADVKNSGYTVHQVLTIASMVEREAKVDKERPIIAGVMYNRLHQKPPMPLQIDATIEYVLNNKFPLTGRDLEVDSPYNTYLHTGLPPGPIASPGIKSIMAAIHPDHNDYLYYVTRNDGSGTHYFSKTYAEQLQNEQKSERNAAQAPSAAH</sequence>
<comment type="catalytic activity">
    <reaction evidence="7">
        <text>a peptidoglycan chain = a peptidoglycan chain with N-acetyl-1,6-anhydromuramyl-[peptide] at the reducing end + a peptidoglycan chain with N-acetylglucosamine at the non-reducing end.</text>
        <dbReference type="EC" id="4.2.2.29"/>
    </reaction>
</comment>
<evidence type="ECO:0000256" key="2">
    <source>
        <dbReference type="ARBA" id="ARBA00022692"/>
    </source>
</evidence>
<gene>
    <name evidence="7 8" type="primary">mltG</name>
    <name evidence="8" type="ORF">LSG31_12865</name>
</gene>
<dbReference type="RefSeq" id="WP_347435512.1">
    <property type="nucleotide sequence ID" value="NZ_CP089291.1"/>
</dbReference>
<dbReference type="CDD" id="cd08010">
    <property type="entry name" value="MltG_like"/>
    <property type="match status" value="1"/>
</dbReference>
<feature type="transmembrane region" description="Helical" evidence="7">
    <location>
        <begin position="17"/>
        <end position="37"/>
    </location>
</feature>
<keyword evidence="4 7" id="KW-0472">Membrane</keyword>
<comment type="subcellular location">
    <subcellularLocation>
        <location evidence="7">Cell membrane</location>
        <topology evidence="7">Single-pass membrane protein</topology>
    </subcellularLocation>
</comment>
<feature type="site" description="Important for catalytic activity" evidence="7">
    <location>
        <position position="233"/>
    </location>
</feature>
<dbReference type="Gene3D" id="3.30.160.60">
    <property type="entry name" value="Classic Zinc Finger"/>
    <property type="match status" value="1"/>
</dbReference>
<evidence type="ECO:0000313" key="8">
    <source>
        <dbReference type="EMBL" id="UOF88833.1"/>
    </source>
</evidence>
<dbReference type="EMBL" id="CP089291">
    <property type="protein sequence ID" value="UOF88833.1"/>
    <property type="molecule type" value="Genomic_DNA"/>
</dbReference>
<accession>A0ABY4CI61</accession>
<organism evidence="8 9">
    <name type="scientific">Fodinisporobacter ferrooxydans</name>
    <dbReference type="NCBI Taxonomy" id="2901836"/>
    <lineage>
        <taxon>Bacteria</taxon>
        <taxon>Bacillati</taxon>
        <taxon>Bacillota</taxon>
        <taxon>Bacilli</taxon>
        <taxon>Bacillales</taxon>
        <taxon>Alicyclobacillaceae</taxon>
        <taxon>Fodinisporobacter</taxon>
    </lineage>
</organism>
<keyword evidence="2 7" id="KW-0812">Transmembrane</keyword>
<dbReference type="Gene3D" id="3.30.1490.480">
    <property type="entry name" value="Endolytic murein transglycosylase"/>
    <property type="match status" value="2"/>
</dbReference>
<dbReference type="PANTHER" id="PTHR30518:SF2">
    <property type="entry name" value="ENDOLYTIC MUREIN TRANSGLYCOSYLASE"/>
    <property type="match status" value="1"/>
</dbReference>
<dbReference type="HAMAP" id="MF_02065">
    <property type="entry name" value="MltG"/>
    <property type="match status" value="1"/>
</dbReference>
<reference evidence="8" key="1">
    <citation type="submission" date="2021-12" db="EMBL/GenBank/DDBJ databases">
        <title>Alicyclobacillaceae gen. nov., sp. nov., isolated from chalcocite enrichment system.</title>
        <authorList>
            <person name="Jiang Z."/>
        </authorList>
    </citation>
    <scope>NUCLEOTIDE SEQUENCE</scope>
    <source>
        <strain evidence="8">MYW30-H2</strain>
    </source>
</reference>
<evidence type="ECO:0000313" key="9">
    <source>
        <dbReference type="Proteomes" id="UP000830167"/>
    </source>
</evidence>
<comment type="function">
    <text evidence="7">Functions as a peptidoglycan terminase that cleaves nascent peptidoglycan strands endolytically to terminate their elongation.</text>
</comment>
<keyword evidence="5 7" id="KW-0456">Lyase</keyword>
<evidence type="ECO:0000256" key="7">
    <source>
        <dbReference type="HAMAP-Rule" id="MF_02065"/>
    </source>
</evidence>
<dbReference type="PANTHER" id="PTHR30518">
    <property type="entry name" value="ENDOLYTIC MUREIN TRANSGLYCOSYLASE"/>
    <property type="match status" value="1"/>
</dbReference>
<dbReference type="Proteomes" id="UP000830167">
    <property type="component" value="Chromosome"/>
</dbReference>
<keyword evidence="6 7" id="KW-0961">Cell wall biogenesis/degradation</keyword>
<dbReference type="EC" id="4.2.2.29" evidence="7"/>
<name>A0ABY4CI61_9BACL</name>
<keyword evidence="1 7" id="KW-1003">Cell membrane</keyword>
<dbReference type="Pfam" id="PF02618">
    <property type="entry name" value="YceG"/>
    <property type="match status" value="1"/>
</dbReference>
<proteinExistence type="inferred from homology"/>
<evidence type="ECO:0000256" key="5">
    <source>
        <dbReference type="ARBA" id="ARBA00023239"/>
    </source>
</evidence>
<keyword evidence="3 7" id="KW-1133">Transmembrane helix</keyword>
<evidence type="ECO:0000256" key="1">
    <source>
        <dbReference type="ARBA" id="ARBA00022475"/>
    </source>
</evidence>
<evidence type="ECO:0000256" key="4">
    <source>
        <dbReference type="ARBA" id="ARBA00023136"/>
    </source>
</evidence>
<evidence type="ECO:0000256" key="3">
    <source>
        <dbReference type="ARBA" id="ARBA00022989"/>
    </source>
</evidence>
<dbReference type="InterPro" id="IPR003770">
    <property type="entry name" value="MLTG-like"/>
</dbReference>
<evidence type="ECO:0000256" key="6">
    <source>
        <dbReference type="ARBA" id="ARBA00023316"/>
    </source>
</evidence>